<dbReference type="GO" id="GO:0005524">
    <property type="term" value="F:ATP binding"/>
    <property type="evidence" value="ECO:0007669"/>
    <property type="project" value="UniProtKB-KW"/>
</dbReference>
<keyword evidence="1" id="KW-0547">Nucleotide-binding</keyword>
<dbReference type="Pfam" id="PF00270">
    <property type="entry name" value="DEAD"/>
    <property type="match status" value="1"/>
</dbReference>
<dbReference type="CDD" id="cd18795">
    <property type="entry name" value="SF2_C_Ski2"/>
    <property type="match status" value="1"/>
</dbReference>
<dbReference type="InterPro" id="IPR014001">
    <property type="entry name" value="Helicase_ATP-bd"/>
</dbReference>
<dbReference type="GO" id="GO:0004386">
    <property type="term" value="F:helicase activity"/>
    <property type="evidence" value="ECO:0007669"/>
    <property type="project" value="UniProtKB-KW"/>
</dbReference>
<dbReference type="GO" id="GO:0016787">
    <property type="term" value="F:hydrolase activity"/>
    <property type="evidence" value="ECO:0007669"/>
    <property type="project" value="UniProtKB-KW"/>
</dbReference>
<dbReference type="Gene3D" id="1.10.3380.30">
    <property type="match status" value="1"/>
</dbReference>
<evidence type="ECO:0000256" key="5">
    <source>
        <dbReference type="SAM" id="Coils"/>
    </source>
</evidence>
<dbReference type="InterPro" id="IPR050699">
    <property type="entry name" value="RNA-DNA_Helicase"/>
</dbReference>
<dbReference type="PROSITE" id="PS51194">
    <property type="entry name" value="HELICASE_CTER"/>
    <property type="match status" value="1"/>
</dbReference>
<feature type="coiled-coil region" evidence="5">
    <location>
        <begin position="664"/>
        <end position="698"/>
    </location>
</feature>
<dbReference type="InterPro" id="IPR001650">
    <property type="entry name" value="Helicase_C-like"/>
</dbReference>
<dbReference type="SMART" id="SM00487">
    <property type="entry name" value="DEXDc"/>
    <property type="match status" value="1"/>
</dbReference>
<evidence type="ECO:0000256" key="2">
    <source>
        <dbReference type="ARBA" id="ARBA00022801"/>
    </source>
</evidence>
<geneLocation type="plastid" evidence="8"/>
<keyword evidence="3 8" id="KW-0347">Helicase</keyword>
<dbReference type="PANTHER" id="PTHR12131:SF1">
    <property type="entry name" value="ATP-DEPENDENT RNA HELICASE SUPV3L1, MITOCHONDRIAL-RELATED"/>
    <property type="match status" value="1"/>
</dbReference>
<evidence type="ECO:0000256" key="3">
    <source>
        <dbReference type="ARBA" id="ARBA00022806"/>
    </source>
</evidence>
<dbReference type="SMART" id="SM01142">
    <property type="entry name" value="DSHCT"/>
    <property type="match status" value="1"/>
</dbReference>
<dbReference type="SMART" id="SM00490">
    <property type="entry name" value="HELICc"/>
    <property type="match status" value="1"/>
</dbReference>
<name>A0A1L5YBB1_9EUKA</name>
<dbReference type="GO" id="GO:0003676">
    <property type="term" value="F:nucleic acid binding"/>
    <property type="evidence" value="ECO:0007669"/>
    <property type="project" value="InterPro"/>
</dbReference>
<dbReference type="Gene3D" id="3.40.50.300">
    <property type="entry name" value="P-loop containing nucleotide triphosphate hydrolases"/>
    <property type="match status" value="2"/>
</dbReference>
<protein>
    <submittedName>
        <fullName evidence="8">DEAD/DEAH box helicase</fullName>
    </submittedName>
</protein>
<organism evidence="8">
    <name type="scientific">Paulinella micropora</name>
    <dbReference type="NCBI Taxonomy" id="1928728"/>
    <lineage>
        <taxon>Eukaryota</taxon>
        <taxon>Sar</taxon>
        <taxon>Rhizaria</taxon>
        <taxon>Cercozoa</taxon>
        <taxon>Imbricatea</taxon>
        <taxon>Silicofilosea</taxon>
        <taxon>Euglyphida</taxon>
        <taxon>Paulinellidae</taxon>
        <taxon>Paulinella</taxon>
    </lineage>
</organism>
<dbReference type="Pfam" id="PF08148">
    <property type="entry name" value="DSHCT"/>
    <property type="match status" value="1"/>
</dbReference>
<reference evidence="8" key="1">
    <citation type="journal article" date="2017" name="Protist">
        <title>Diversity of the Photosynthetic Paulinella Species, with the Description of Paulinella micropora sp. nov. and the Chromatophore Genome Sequence for strain KR01.</title>
        <authorList>
            <person name="Lhee D."/>
            <person name="Yang E.C."/>
            <person name="Kim J.I."/>
            <person name="Nakayama T."/>
            <person name="Zuccarello G."/>
            <person name="Andersen R.A."/>
            <person name="Yoon H.S."/>
        </authorList>
    </citation>
    <scope>NUCLEOTIDE SEQUENCE</scope>
    <source>
        <strain evidence="8">KR01</strain>
    </source>
</reference>
<evidence type="ECO:0000256" key="4">
    <source>
        <dbReference type="ARBA" id="ARBA00022840"/>
    </source>
</evidence>
<dbReference type="InterPro" id="IPR027417">
    <property type="entry name" value="P-loop_NTPase"/>
</dbReference>
<dbReference type="EMBL" id="KX897545">
    <property type="protein sequence ID" value="APP87977.1"/>
    <property type="molecule type" value="Genomic_DNA"/>
</dbReference>
<keyword evidence="4" id="KW-0067">ATP-binding</keyword>
<proteinExistence type="predicted"/>
<evidence type="ECO:0000259" key="6">
    <source>
        <dbReference type="PROSITE" id="PS51192"/>
    </source>
</evidence>
<dbReference type="InterPro" id="IPR011545">
    <property type="entry name" value="DEAD/DEAH_box_helicase_dom"/>
</dbReference>
<dbReference type="PANTHER" id="PTHR12131">
    <property type="entry name" value="ATP-DEPENDENT RNA AND DNA HELICASE"/>
    <property type="match status" value="1"/>
</dbReference>
<keyword evidence="8" id="KW-0934">Plastid</keyword>
<dbReference type="GO" id="GO:0070478">
    <property type="term" value="P:nuclear-transcribed mRNA catabolic process, 3'-5' exonucleolytic nonsense-mediated decay"/>
    <property type="evidence" value="ECO:0007669"/>
    <property type="project" value="TreeGrafter"/>
</dbReference>
<sequence length="900" mass="102185">MPERIHPSYIFPFPLDPFQLESIEALNQGHSLVVSAPTGSGKTLVAEYAIYRALSHHQRVFYTTPLKALSNQKLRDFRKQFGVERVGLLTGDITLNRNAEILVMTTEIFRNMFYGVSNIQEDPLKKVEAVILDECHYMNDAQRGTVWEESIIHCPLNIQIVALSATIANAGQLADWIDRVHGPTTLVMSDYRPVALRFNFCSIKGLHPLAVTQTRKADYQLQTFKKGKKTQDILKRNKINTLHVEIPPIQFVLLQMAERQMLPAIYFIFSRRNCDKAVTELHEITLVTQAEQIRINHHLNLYKVNHPTAIREACHIDALRRGIAAHHAGILPPWKELIEQLFQEGLIKVVFATETLAAGINMPARSTIISSLSKRTETGHRPLQSNEFLQMAGRAGRRGLDKQGYVVIIQSHLEGIVEATQLINSKSDPLTSQFVPTYGMVISLMEHNNLNQAKEIIERSFGQYLVSLNFANRQATIKRLRSQLSSLNQQSIPLTIKESQVNEKLNSCLREERYILSLLHQEWNEKSNPILTSVLRLLKEGVLINVRITSQNNAILPAVLVRKINRPSQSPLILCLTCENIWVLLSCNSIVRLHTDIDYLKLNNINSPSINHPGPLIIGDNGSMRLALAIAHIVNYSKIIIQISKADASLRSQLKLGIVEKRDFKKESAAIQEYRRNIKRHKREILKLAAEINHQEVELKDQTRSYWDMFLSTVEILQHFGCIHQLKPTSIGRTISLIRGDNELWLGLILVSGHLDDLQPSELVAVAESITVEINRPDISCTYMVSLPVNKAFHAINEIRCELLQAQQHARVSIPIWWEPELMGLAQAWSNGVAWNNLIQNTSIDEGDIVKIMRRTIDFLSQIPNCPTVSERLRSNASMALNTINRFPVSDSELWLDRKE</sequence>
<feature type="domain" description="Helicase C-terminal" evidence="7">
    <location>
        <begin position="248"/>
        <end position="448"/>
    </location>
</feature>
<dbReference type="Pfam" id="PF00271">
    <property type="entry name" value="Helicase_C"/>
    <property type="match status" value="1"/>
</dbReference>
<dbReference type="GO" id="GO:0055087">
    <property type="term" value="C:Ski complex"/>
    <property type="evidence" value="ECO:0007669"/>
    <property type="project" value="TreeGrafter"/>
</dbReference>
<dbReference type="InterPro" id="IPR012961">
    <property type="entry name" value="Ski2/MTR4_C"/>
</dbReference>
<evidence type="ECO:0000259" key="7">
    <source>
        <dbReference type="PROSITE" id="PS51194"/>
    </source>
</evidence>
<gene>
    <name evidence="8" type="ORF">PCKR_181</name>
</gene>
<keyword evidence="2" id="KW-0378">Hydrolase</keyword>
<dbReference type="AlphaFoldDB" id="A0A1L5YBB1"/>
<feature type="domain" description="Helicase ATP-binding" evidence="6">
    <location>
        <begin position="23"/>
        <end position="185"/>
    </location>
</feature>
<evidence type="ECO:0000256" key="1">
    <source>
        <dbReference type="ARBA" id="ARBA00022741"/>
    </source>
</evidence>
<evidence type="ECO:0000313" key="8">
    <source>
        <dbReference type="EMBL" id="APP87977.1"/>
    </source>
</evidence>
<accession>A0A1L5YBB1</accession>
<dbReference type="SUPFAM" id="SSF52540">
    <property type="entry name" value="P-loop containing nucleoside triphosphate hydrolases"/>
    <property type="match status" value="1"/>
</dbReference>
<dbReference type="PROSITE" id="PS51192">
    <property type="entry name" value="HELICASE_ATP_BIND_1"/>
    <property type="match status" value="1"/>
</dbReference>
<keyword evidence="5" id="KW-0175">Coiled coil</keyword>